<dbReference type="Proteomes" id="UP001162131">
    <property type="component" value="Unassembled WGS sequence"/>
</dbReference>
<organism evidence="1 2">
    <name type="scientific">Blepharisma stoltei</name>
    <dbReference type="NCBI Taxonomy" id="1481888"/>
    <lineage>
        <taxon>Eukaryota</taxon>
        <taxon>Sar</taxon>
        <taxon>Alveolata</taxon>
        <taxon>Ciliophora</taxon>
        <taxon>Postciliodesmatophora</taxon>
        <taxon>Heterotrichea</taxon>
        <taxon>Heterotrichida</taxon>
        <taxon>Blepharismidae</taxon>
        <taxon>Blepharisma</taxon>
    </lineage>
</organism>
<name>A0AAU9K1T2_9CILI</name>
<accession>A0AAU9K1T2</accession>
<keyword evidence="2" id="KW-1185">Reference proteome</keyword>
<evidence type="ECO:0000313" key="2">
    <source>
        <dbReference type="Proteomes" id="UP001162131"/>
    </source>
</evidence>
<reference evidence="1" key="1">
    <citation type="submission" date="2021-09" db="EMBL/GenBank/DDBJ databases">
        <authorList>
            <consortium name="AG Swart"/>
            <person name="Singh M."/>
            <person name="Singh A."/>
            <person name="Seah K."/>
            <person name="Emmerich C."/>
        </authorList>
    </citation>
    <scope>NUCLEOTIDE SEQUENCE</scope>
    <source>
        <strain evidence="1">ATCC30299</strain>
    </source>
</reference>
<gene>
    <name evidence="1" type="ORF">BSTOLATCC_MIC44524</name>
</gene>
<evidence type="ECO:0000313" key="1">
    <source>
        <dbReference type="EMBL" id="CAG9327904.1"/>
    </source>
</evidence>
<sequence length="106" mass="12039">MKNDSSSERKSDRMKANPRDIIKDLEEICGVLELEYLKGNHMQFKSKIKKYKKRTSHKVLDAVLGLSSFIREVEGLKEESGTPGPCRAAIHITIAKFILKDAARHN</sequence>
<dbReference type="AlphaFoldDB" id="A0AAU9K1T2"/>
<proteinExistence type="predicted"/>
<dbReference type="EMBL" id="CAJZBQ010000044">
    <property type="protein sequence ID" value="CAG9327904.1"/>
    <property type="molecule type" value="Genomic_DNA"/>
</dbReference>
<protein>
    <submittedName>
        <fullName evidence="1">Uncharacterized protein</fullName>
    </submittedName>
</protein>
<comment type="caution">
    <text evidence="1">The sequence shown here is derived from an EMBL/GenBank/DDBJ whole genome shotgun (WGS) entry which is preliminary data.</text>
</comment>